<name>A0AAW0XSV2_CHEQU</name>
<evidence type="ECO:0000313" key="3">
    <source>
        <dbReference type="Proteomes" id="UP001445076"/>
    </source>
</evidence>
<dbReference type="PANTHER" id="PTHR44809">
    <property type="match status" value="1"/>
</dbReference>
<reference evidence="2 3" key="1">
    <citation type="journal article" date="2024" name="BMC Genomics">
        <title>Genome assembly of redclaw crayfish (Cherax quadricarinatus) provides insights into its immune adaptation and hypoxia tolerance.</title>
        <authorList>
            <person name="Liu Z."/>
            <person name="Zheng J."/>
            <person name="Li H."/>
            <person name="Fang K."/>
            <person name="Wang S."/>
            <person name="He J."/>
            <person name="Zhou D."/>
            <person name="Weng S."/>
            <person name="Chi M."/>
            <person name="Gu Z."/>
            <person name="He J."/>
            <person name="Li F."/>
            <person name="Wang M."/>
        </authorList>
    </citation>
    <scope>NUCLEOTIDE SEQUENCE [LARGE SCALE GENOMIC DNA]</scope>
    <source>
        <strain evidence="2">ZL_2023a</strain>
    </source>
</reference>
<feature type="compositionally biased region" description="Low complexity" evidence="1">
    <location>
        <begin position="28"/>
        <end position="44"/>
    </location>
</feature>
<dbReference type="Proteomes" id="UP001445076">
    <property type="component" value="Unassembled WGS sequence"/>
</dbReference>
<evidence type="ECO:0000313" key="2">
    <source>
        <dbReference type="EMBL" id="KAK8742891.1"/>
    </source>
</evidence>
<dbReference type="EMBL" id="JARKIK010000027">
    <property type="protein sequence ID" value="KAK8742891.1"/>
    <property type="molecule type" value="Genomic_DNA"/>
</dbReference>
<evidence type="ECO:0008006" key="4">
    <source>
        <dbReference type="Google" id="ProtNLM"/>
    </source>
</evidence>
<organism evidence="2 3">
    <name type="scientific">Cherax quadricarinatus</name>
    <name type="common">Australian red claw crayfish</name>
    <dbReference type="NCBI Taxonomy" id="27406"/>
    <lineage>
        <taxon>Eukaryota</taxon>
        <taxon>Metazoa</taxon>
        <taxon>Ecdysozoa</taxon>
        <taxon>Arthropoda</taxon>
        <taxon>Crustacea</taxon>
        <taxon>Multicrustacea</taxon>
        <taxon>Malacostraca</taxon>
        <taxon>Eumalacostraca</taxon>
        <taxon>Eucarida</taxon>
        <taxon>Decapoda</taxon>
        <taxon>Pleocyemata</taxon>
        <taxon>Astacidea</taxon>
        <taxon>Parastacoidea</taxon>
        <taxon>Parastacidae</taxon>
        <taxon>Cherax</taxon>
    </lineage>
</organism>
<dbReference type="InterPro" id="IPR052943">
    <property type="entry name" value="TMTC_O-mannosyl-trnsfr"/>
</dbReference>
<accession>A0AAW0XSV2</accession>
<evidence type="ECO:0000256" key="1">
    <source>
        <dbReference type="SAM" id="MobiDB-lite"/>
    </source>
</evidence>
<protein>
    <recommendedName>
        <fullName evidence="4">Transmembrane and TPR repeat-containing protein</fullName>
    </recommendedName>
</protein>
<feature type="non-terminal residue" evidence="2">
    <location>
        <position position="1"/>
    </location>
</feature>
<keyword evidence="3" id="KW-1185">Reference proteome</keyword>
<gene>
    <name evidence="2" type="ORF">OTU49_001717</name>
</gene>
<feature type="region of interest" description="Disordered" evidence="1">
    <location>
        <begin position="1"/>
        <end position="44"/>
    </location>
</feature>
<comment type="caution">
    <text evidence="2">The sequence shown here is derived from an EMBL/GenBank/DDBJ whole genome shotgun (WGS) entry which is preliminary data.</text>
</comment>
<feature type="non-terminal residue" evidence="2">
    <location>
        <position position="151"/>
    </location>
</feature>
<dbReference type="PANTHER" id="PTHR44809:SF1">
    <property type="entry name" value="PROTEIN O-MANNOSYL-TRANSFERASE TMTC1"/>
    <property type="match status" value="1"/>
</dbReference>
<proteinExistence type="predicted"/>
<dbReference type="AlphaFoldDB" id="A0AAW0XSV2"/>
<sequence length="151" mass="16526">RRGTGNSCSGGSGAISPIQHFPSSRHATNSNSSTRGNNNISSTTSSRTSLWEQLCSSPTQTQVYLVLAVTSVLVYVNGVTGDYVHDDLSAVLKNPDVQGTRPLWHLFLNDFWGKPMSDPASHKSYRPLTILTFRLGHWVWGNNSLADHTIN</sequence>